<organism evidence="1 2">
    <name type="scientific">Polytolypa hystricis (strain UAMH7299)</name>
    <dbReference type="NCBI Taxonomy" id="1447883"/>
    <lineage>
        <taxon>Eukaryota</taxon>
        <taxon>Fungi</taxon>
        <taxon>Dikarya</taxon>
        <taxon>Ascomycota</taxon>
        <taxon>Pezizomycotina</taxon>
        <taxon>Eurotiomycetes</taxon>
        <taxon>Eurotiomycetidae</taxon>
        <taxon>Onygenales</taxon>
        <taxon>Onygenales incertae sedis</taxon>
        <taxon>Polytolypa</taxon>
    </lineage>
</organism>
<protein>
    <submittedName>
        <fullName evidence="1">Uncharacterized protein</fullName>
    </submittedName>
</protein>
<dbReference type="AlphaFoldDB" id="A0A2B7Z318"/>
<dbReference type="EMBL" id="PDNA01000005">
    <property type="protein sequence ID" value="PGH27639.1"/>
    <property type="molecule type" value="Genomic_DNA"/>
</dbReference>
<gene>
    <name evidence="1" type="ORF">AJ80_00652</name>
</gene>
<proteinExistence type="predicted"/>
<reference evidence="1 2" key="1">
    <citation type="submission" date="2017-10" db="EMBL/GenBank/DDBJ databases">
        <title>Comparative genomics in systemic dimorphic fungi from Ajellomycetaceae.</title>
        <authorList>
            <person name="Munoz J.F."/>
            <person name="Mcewen J.G."/>
            <person name="Clay O.K."/>
            <person name="Cuomo C.A."/>
        </authorList>
    </citation>
    <scope>NUCLEOTIDE SEQUENCE [LARGE SCALE GENOMIC DNA]</scope>
    <source>
        <strain evidence="1 2">UAMH7299</strain>
    </source>
</reference>
<keyword evidence="2" id="KW-1185">Reference proteome</keyword>
<sequence length="82" mass="8943">MRSSLAVTEAKIGKSMIDPTVLDLDDTKSGSEQEWPLSRAVEGDDLASNLYPIRPNFVLEGNELMNRPAPPLLQQDEVGTSS</sequence>
<dbReference type="Proteomes" id="UP000224634">
    <property type="component" value="Unassembled WGS sequence"/>
</dbReference>
<evidence type="ECO:0000313" key="2">
    <source>
        <dbReference type="Proteomes" id="UP000224634"/>
    </source>
</evidence>
<accession>A0A2B7Z318</accession>
<name>A0A2B7Z318_POLH7</name>
<evidence type="ECO:0000313" key="1">
    <source>
        <dbReference type="EMBL" id="PGH27639.1"/>
    </source>
</evidence>
<comment type="caution">
    <text evidence="1">The sequence shown here is derived from an EMBL/GenBank/DDBJ whole genome shotgun (WGS) entry which is preliminary data.</text>
</comment>